<evidence type="ECO:0000256" key="1">
    <source>
        <dbReference type="SAM" id="MobiDB-lite"/>
    </source>
</evidence>
<name>Q0UBQ0_PHANO</name>
<feature type="compositionally biased region" description="Basic and acidic residues" evidence="1">
    <location>
        <begin position="33"/>
        <end position="45"/>
    </location>
</feature>
<proteinExistence type="predicted"/>
<dbReference type="RefSeq" id="XP_001801073.1">
    <property type="nucleotide sequence ID" value="XM_001801021.1"/>
</dbReference>
<feature type="compositionally biased region" description="Low complexity" evidence="1">
    <location>
        <begin position="123"/>
        <end position="137"/>
    </location>
</feature>
<gene>
    <name evidence="2" type="ORF">SNOG_10814</name>
</gene>
<evidence type="ECO:0000313" key="2">
    <source>
        <dbReference type="EMBL" id="EAT82208.1"/>
    </source>
</evidence>
<protein>
    <submittedName>
        <fullName evidence="2">Uncharacterized protein</fullName>
    </submittedName>
</protein>
<dbReference type="InParanoid" id="Q0UBQ0"/>
<dbReference type="Proteomes" id="UP000001055">
    <property type="component" value="Unassembled WGS sequence"/>
</dbReference>
<evidence type="ECO:0000313" key="3">
    <source>
        <dbReference type="Proteomes" id="UP000001055"/>
    </source>
</evidence>
<dbReference type="AlphaFoldDB" id="Q0UBQ0"/>
<reference evidence="3" key="1">
    <citation type="journal article" date="2007" name="Plant Cell">
        <title>Dothideomycete-plant interactions illuminated by genome sequencing and EST analysis of the wheat pathogen Stagonospora nodorum.</title>
        <authorList>
            <person name="Hane J.K."/>
            <person name="Lowe R.G."/>
            <person name="Solomon P.S."/>
            <person name="Tan K.C."/>
            <person name="Schoch C.L."/>
            <person name="Spatafora J.W."/>
            <person name="Crous P.W."/>
            <person name="Kodira C."/>
            <person name="Birren B.W."/>
            <person name="Galagan J.E."/>
            <person name="Torriani S.F."/>
            <person name="McDonald B.A."/>
            <person name="Oliver R.P."/>
        </authorList>
    </citation>
    <scope>NUCLEOTIDE SEQUENCE [LARGE SCALE GENOMIC DNA]</scope>
    <source>
        <strain evidence="3">SN15 / ATCC MYA-4574 / FGSC 10173</strain>
    </source>
</reference>
<dbReference type="EMBL" id="CH445341">
    <property type="protein sequence ID" value="EAT82208.1"/>
    <property type="molecule type" value="Genomic_DNA"/>
</dbReference>
<dbReference type="VEuPathDB" id="FungiDB:JI435_108140"/>
<dbReference type="KEGG" id="pno:SNOG_10814"/>
<feature type="compositionally biased region" description="Basic residues" evidence="1">
    <location>
        <begin position="68"/>
        <end position="78"/>
    </location>
</feature>
<feature type="region of interest" description="Disordered" evidence="1">
    <location>
        <begin position="22"/>
        <end position="91"/>
    </location>
</feature>
<dbReference type="GeneID" id="5977980"/>
<feature type="region of interest" description="Disordered" evidence="1">
    <location>
        <begin position="104"/>
        <end position="152"/>
    </location>
</feature>
<organism evidence="2 3">
    <name type="scientific">Phaeosphaeria nodorum (strain SN15 / ATCC MYA-4574 / FGSC 10173)</name>
    <name type="common">Glume blotch fungus</name>
    <name type="synonym">Parastagonospora nodorum</name>
    <dbReference type="NCBI Taxonomy" id="321614"/>
    <lineage>
        <taxon>Eukaryota</taxon>
        <taxon>Fungi</taxon>
        <taxon>Dikarya</taxon>
        <taxon>Ascomycota</taxon>
        <taxon>Pezizomycotina</taxon>
        <taxon>Dothideomycetes</taxon>
        <taxon>Pleosporomycetidae</taxon>
        <taxon>Pleosporales</taxon>
        <taxon>Pleosporineae</taxon>
        <taxon>Phaeosphaeriaceae</taxon>
        <taxon>Parastagonospora</taxon>
    </lineage>
</organism>
<accession>Q0UBQ0</accession>
<sequence length="182" mass="20768">MAHEQESESEWEEELVELVSKEFNIPKSTPTSRNREIGARGHETHGASFMAGSNVPGQRTKVQCRYNLKARQKSKRRAQMNQECTIDKVPWSESSPFAHVEALEDGRAEASRAKKKRPAPDVSPSLRSQSPLQSPESKTVSQGSEQDIEHEEKMKLEGDLWVQVMEVAKEWYKKKIQHAQQQ</sequence>